<dbReference type="Proteomes" id="UP000324222">
    <property type="component" value="Unassembled WGS sequence"/>
</dbReference>
<protein>
    <submittedName>
        <fullName evidence="2">Uncharacterized protein</fullName>
    </submittedName>
</protein>
<keyword evidence="1" id="KW-0812">Transmembrane</keyword>
<reference evidence="2 3" key="1">
    <citation type="submission" date="2019-05" db="EMBL/GenBank/DDBJ databases">
        <title>Another draft genome of Portunus trituberculatus and its Hox gene families provides insights of decapod evolution.</title>
        <authorList>
            <person name="Jeong J.-H."/>
            <person name="Song I."/>
            <person name="Kim S."/>
            <person name="Choi T."/>
            <person name="Kim D."/>
            <person name="Ryu S."/>
            <person name="Kim W."/>
        </authorList>
    </citation>
    <scope>NUCLEOTIDE SEQUENCE [LARGE SCALE GENOMIC DNA]</scope>
    <source>
        <tissue evidence="2">Muscle</tissue>
    </source>
</reference>
<proteinExistence type="predicted"/>
<keyword evidence="3" id="KW-1185">Reference proteome</keyword>
<keyword evidence="1" id="KW-0472">Membrane</keyword>
<evidence type="ECO:0000256" key="1">
    <source>
        <dbReference type="SAM" id="Phobius"/>
    </source>
</evidence>
<dbReference type="EMBL" id="VSRR010035871">
    <property type="protein sequence ID" value="MPC73002.1"/>
    <property type="molecule type" value="Genomic_DNA"/>
</dbReference>
<comment type="caution">
    <text evidence="2">The sequence shown here is derived from an EMBL/GenBank/DDBJ whole genome shotgun (WGS) entry which is preliminary data.</text>
</comment>
<sequence>MTSPPLPNFVSARHTISGFSFFMYSLNSCLLDKTPSMFVYIIFSLLPLSFLVKLVPLFSLPSRLYTISLLSPRILQKNAFFSSSDLSLCVCELLLLLLLLTNNMTSYISEVKSAGWRSCEGKARNQETCMLRECPKTHLPGNLGLNTFSFLFTNTTCLLLCFWS</sequence>
<feature type="transmembrane region" description="Helical" evidence="1">
    <location>
        <begin position="38"/>
        <end position="59"/>
    </location>
</feature>
<accession>A0A5B7HNT0</accession>
<evidence type="ECO:0000313" key="3">
    <source>
        <dbReference type="Proteomes" id="UP000324222"/>
    </source>
</evidence>
<gene>
    <name evidence="2" type="ORF">E2C01_067318</name>
</gene>
<keyword evidence="1" id="KW-1133">Transmembrane helix</keyword>
<feature type="transmembrane region" description="Helical" evidence="1">
    <location>
        <begin position="79"/>
        <end position="100"/>
    </location>
</feature>
<organism evidence="2 3">
    <name type="scientific">Portunus trituberculatus</name>
    <name type="common">Swimming crab</name>
    <name type="synonym">Neptunus trituberculatus</name>
    <dbReference type="NCBI Taxonomy" id="210409"/>
    <lineage>
        <taxon>Eukaryota</taxon>
        <taxon>Metazoa</taxon>
        <taxon>Ecdysozoa</taxon>
        <taxon>Arthropoda</taxon>
        <taxon>Crustacea</taxon>
        <taxon>Multicrustacea</taxon>
        <taxon>Malacostraca</taxon>
        <taxon>Eumalacostraca</taxon>
        <taxon>Eucarida</taxon>
        <taxon>Decapoda</taxon>
        <taxon>Pleocyemata</taxon>
        <taxon>Brachyura</taxon>
        <taxon>Eubrachyura</taxon>
        <taxon>Portunoidea</taxon>
        <taxon>Portunidae</taxon>
        <taxon>Portuninae</taxon>
        <taxon>Portunus</taxon>
    </lineage>
</organism>
<feature type="transmembrane region" description="Helical" evidence="1">
    <location>
        <begin position="12"/>
        <end position="31"/>
    </location>
</feature>
<dbReference type="AlphaFoldDB" id="A0A5B7HNT0"/>
<evidence type="ECO:0000313" key="2">
    <source>
        <dbReference type="EMBL" id="MPC73002.1"/>
    </source>
</evidence>
<name>A0A5B7HNT0_PORTR</name>